<dbReference type="GO" id="GO:0008270">
    <property type="term" value="F:zinc ion binding"/>
    <property type="evidence" value="ECO:0007669"/>
    <property type="project" value="TreeGrafter"/>
</dbReference>
<dbReference type="InterPro" id="IPR043135">
    <property type="entry name" value="Fur_C"/>
</dbReference>
<keyword evidence="8" id="KW-0805">Transcription regulation</keyword>
<comment type="subunit">
    <text evidence="3">Homodimer.</text>
</comment>
<comment type="subcellular location">
    <subcellularLocation>
        <location evidence="1">Cytoplasm</location>
    </subcellularLocation>
</comment>
<dbReference type="GO" id="GO:0000976">
    <property type="term" value="F:transcription cis-regulatory region binding"/>
    <property type="evidence" value="ECO:0007669"/>
    <property type="project" value="TreeGrafter"/>
</dbReference>
<dbReference type="GO" id="GO:1900376">
    <property type="term" value="P:regulation of secondary metabolite biosynthetic process"/>
    <property type="evidence" value="ECO:0007669"/>
    <property type="project" value="TreeGrafter"/>
</dbReference>
<dbReference type="SUPFAM" id="SSF46785">
    <property type="entry name" value="Winged helix' DNA-binding domain"/>
    <property type="match status" value="1"/>
</dbReference>
<reference evidence="11" key="1">
    <citation type="submission" date="2015-10" db="EMBL/GenBank/DDBJ databases">
        <authorList>
            <person name="Gilbert D.G."/>
        </authorList>
    </citation>
    <scope>NUCLEOTIDE SEQUENCE</scope>
</reference>
<dbReference type="InterPro" id="IPR036388">
    <property type="entry name" value="WH-like_DNA-bd_sf"/>
</dbReference>
<dbReference type="GO" id="GO:0045892">
    <property type="term" value="P:negative regulation of DNA-templated transcription"/>
    <property type="evidence" value="ECO:0007669"/>
    <property type="project" value="TreeGrafter"/>
</dbReference>
<name>A0A160VAG3_9ZZZZ</name>
<keyword evidence="4" id="KW-0963">Cytoplasm</keyword>
<organism evidence="11">
    <name type="scientific">hydrothermal vent metagenome</name>
    <dbReference type="NCBI Taxonomy" id="652676"/>
    <lineage>
        <taxon>unclassified sequences</taxon>
        <taxon>metagenomes</taxon>
        <taxon>ecological metagenomes</taxon>
    </lineage>
</organism>
<dbReference type="Gene3D" id="3.30.1490.190">
    <property type="match status" value="1"/>
</dbReference>
<dbReference type="GO" id="GO:0005829">
    <property type="term" value="C:cytosol"/>
    <property type="evidence" value="ECO:0007669"/>
    <property type="project" value="TreeGrafter"/>
</dbReference>
<evidence type="ECO:0000256" key="5">
    <source>
        <dbReference type="ARBA" id="ARBA00022491"/>
    </source>
</evidence>
<evidence type="ECO:0000256" key="4">
    <source>
        <dbReference type="ARBA" id="ARBA00022490"/>
    </source>
</evidence>
<dbReference type="InterPro" id="IPR036390">
    <property type="entry name" value="WH_DNA-bd_sf"/>
</dbReference>
<evidence type="ECO:0000256" key="10">
    <source>
        <dbReference type="ARBA" id="ARBA00023163"/>
    </source>
</evidence>
<sequence length="151" mass="16815">MLKRVNALAEQLLETLEQQGYRSTSPRRAVAQVIANQDKHFTAEDLRGQLPHLGRATIFRSLKLLVETGVLCRVLLEDGDLHYQLSHRGHHHHLLCVECGSSQDLLGCDIEELLQQTSASHGFELSGHWLEVYGRCRSCSTSDSSAELAAV</sequence>
<keyword evidence="5" id="KW-0678">Repressor</keyword>
<dbReference type="PANTHER" id="PTHR33202">
    <property type="entry name" value="ZINC UPTAKE REGULATION PROTEIN"/>
    <property type="match status" value="1"/>
</dbReference>
<evidence type="ECO:0000256" key="3">
    <source>
        <dbReference type="ARBA" id="ARBA00011738"/>
    </source>
</evidence>
<gene>
    <name evidence="11" type="ORF">MGWOODY_Clf1440</name>
</gene>
<protein>
    <submittedName>
        <fullName evidence="11">Ferric uptake regulation protein FUR</fullName>
    </submittedName>
</protein>
<dbReference type="CDD" id="cd07153">
    <property type="entry name" value="Fur_like"/>
    <property type="match status" value="1"/>
</dbReference>
<dbReference type="Pfam" id="PF01475">
    <property type="entry name" value="FUR"/>
    <property type="match status" value="1"/>
</dbReference>
<evidence type="ECO:0000256" key="7">
    <source>
        <dbReference type="ARBA" id="ARBA00022833"/>
    </source>
</evidence>
<evidence type="ECO:0000313" key="11">
    <source>
        <dbReference type="EMBL" id="CUV02335.1"/>
    </source>
</evidence>
<comment type="similarity">
    <text evidence="2">Belongs to the Fur family.</text>
</comment>
<dbReference type="InterPro" id="IPR002481">
    <property type="entry name" value="FUR"/>
</dbReference>
<evidence type="ECO:0000256" key="8">
    <source>
        <dbReference type="ARBA" id="ARBA00023015"/>
    </source>
</evidence>
<dbReference type="GO" id="GO:0003700">
    <property type="term" value="F:DNA-binding transcription factor activity"/>
    <property type="evidence" value="ECO:0007669"/>
    <property type="project" value="InterPro"/>
</dbReference>
<evidence type="ECO:0000256" key="1">
    <source>
        <dbReference type="ARBA" id="ARBA00004496"/>
    </source>
</evidence>
<keyword evidence="10" id="KW-0804">Transcription</keyword>
<evidence type="ECO:0000256" key="9">
    <source>
        <dbReference type="ARBA" id="ARBA00023125"/>
    </source>
</evidence>
<evidence type="ECO:0000256" key="2">
    <source>
        <dbReference type="ARBA" id="ARBA00007957"/>
    </source>
</evidence>
<keyword evidence="9" id="KW-0238">DNA-binding</keyword>
<dbReference type="PANTHER" id="PTHR33202:SF2">
    <property type="entry name" value="FERRIC UPTAKE REGULATION PROTEIN"/>
    <property type="match status" value="1"/>
</dbReference>
<keyword evidence="6" id="KW-0479">Metal-binding</keyword>
<dbReference type="AlphaFoldDB" id="A0A160VAG3"/>
<proteinExistence type="inferred from homology"/>
<keyword evidence="7" id="KW-0862">Zinc</keyword>
<accession>A0A160VAG3</accession>
<dbReference type="EMBL" id="FAXA01000231">
    <property type="protein sequence ID" value="CUV02335.1"/>
    <property type="molecule type" value="Genomic_DNA"/>
</dbReference>
<evidence type="ECO:0000256" key="6">
    <source>
        <dbReference type="ARBA" id="ARBA00022723"/>
    </source>
</evidence>
<dbReference type="Gene3D" id="1.10.10.10">
    <property type="entry name" value="Winged helix-like DNA-binding domain superfamily/Winged helix DNA-binding domain"/>
    <property type="match status" value="1"/>
</dbReference>